<dbReference type="PROSITE" id="PS50240">
    <property type="entry name" value="TRYPSIN_DOM"/>
    <property type="match status" value="1"/>
</dbReference>
<reference evidence="3" key="1">
    <citation type="submission" date="2021-12" db="EMBL/GenBank/DDBJ databases">
        <authorList>
            <person name="King R."/>
        </authorList>
    </citation>
    <scope>NUCLEOTIDE SEQUENCE</scope>
</reference>
<dbReference type="GO" id="GO:0006508">
    <property type="term" value="P:proteolysis"/>
    <property type="evidence" value="ECO:0007669"/>
    <property type="project" value="InterPro"/>
</dbReference>
<dbReference type="SMART" id="SM00020">
    <property type="entry name" value="Tryp_SPc"/>
    <property type="match status" value="1"/>
</dbReference>
<dbReference type="InterPro" id="IPR043504">
    <property type="entry name" value="Peptidase_S1_PA_chymotrypsin"/>
</dbReference>
<feature type="compositionally biased region" description="Acidic residues" evidence="1">
    <location>
        <begin position="219"/>
        <end position="251"/>
    </location>
</feature>
<dbReference type="GO" id="GO:0004252">
    <property type="term" value="F:serine-type endopeptidase activity"/>
    <property type="evidence" value="ECO:0007669"/>
    <property type="project" value="InterPro"/>
</dbReference>
<feature type="domain" description="Peptidase S1" evidence="2">
    <location>
        <begin position="20"/>
        <end position="217"/>
    </location>
</feature>
<feature type="region of interest" description="Disordered" evidence="1">
    <location>
        <begin position="217"/>
        <end position="259"/>
    </location>
</feature>
<evidence type="ECO:0000256" key="1">
    <source>
        <dbReference type="SAM" id="MobiDB-lite"/>
    </source>
</evidence>
<dbReference type="SUPFAM" id="SSF50494">
    <property type="entry name" value="Trypsin-like serine proteases"/>
    <property type="match status" value="1"/>
</dbReference>
<keyword evidence="4" id="KW-1185">Reference proteome</keyword>
<proteinExistence type="predicted"/>
<dbReference type="AlphaFoldDB" id="A0A9P0C800"/>
<organism evidence="3 4">
    <name type="scientific">Diatraea saccharalis</name>
    <name type="common">sugarcane borer</name>
    <dbReference type="NCBI Taxonomy" id="40085"/>
    <lineage>
        <taxon>Eukaryota</taxon>
        <taxon>Metazoa</taxon>
        <taxon>Ecdysozoa</taxon>
        <taxon>Arthropoda</taxon>
        <taxon>Hexapoda</taxon>
        <taxon>Insecta</taxon>
        <taxon>Pterygota</taxon>
        <taxon>Neoptera</taxon>
        <taxon>Endopterygota</taxon>
        <taxon>Lepidoptera</taxon>
        <taxon>Glossata</taxon>
        <taxon>Ditrysia</taxon>
        <taxon>Pyraloidea</taxon>
        <taxon>Crambidae</taxon>
        <taxon>Crambinae</taxon>
        <taxon>Diatraea</taxon>
    </lineage>
</organism>
<protein>
    <recommendedName>
        <fullName evidence="2">Peptidase S1 domain-containing protein</fullName>
    </recommendedName>
</protein>
<dbReference type="Proteomes" id="UP001153714">
    <property type="component" value="Chromosome 3"/>
</dbReference>
<dbReference type="InterPro" id="IPR001254">
    <property type="entry name" value="Trypsin_dom"/>
</dbReference>
<evidence type="ECO:0000259" key="2">
    <source>
        <dbReference type="PROSITE" id="PS50240"/>
    </source>
</evidence>
<reference evidence="3" key="2">
    <citation type="submission" date="2022-10" db="EMBL/GenBank/DDBJ databases">
        <authorList>
            <consortium name="ENA_rothamsted_submissions"/>
            <consortium name="culmorum"/>
            <person name="King R."/>
        </authorList>
    </citation>
    <scope>NUCLEOTIDE SEQUENCE</scope>
</reference>
<accession>A0A9P0C800</accession>
<dbReference type="OrthoDB" id="7840639at2759"/>
<dbReference type="Pfam" id="PF00089">
    <property type="entry name" value="Trypsin"/>
    <property type="match status" value="1"/>
</dbReference>
<dbReference type="EMBL" id="OU893334">
    <property type="protein sequence ID" value="CAH0757935.1"/>
    <property type="molecule type" value="Genomic_DNA"/>
</dbReference>
<sequence length="259" mass="27440">MKGFLVLFDDVITRESEMCVFPAARESSALGENPWVVHLRMAMSSGTTLNSCAGSLIGQRWVLTSISCITGRTFIWVRYGVVEVIRPSLVTETNAVQMNNELGLALININRNVEFTDVISAVGIAGSGAAVPASGKFCGFGASESGGPGENLACFNVNVEVQEDGTLVGQSDELTRFDLGGALVVDGVQYGVLVEAGDRNVFVNPAVAREWIEDVTGIDLDDDDDSSDGDDSSEENGDGDDDGVEEVDDGVVSDVRFVD</sequence>
<evidence type="ECO:0000313" key="4">
    <source>
        <dbReference type="Proteomes" id="UP001153714"/>
    </source>
</evidence>
<gene>
    <name evidence="3" type="ORF">DIATSA_LOCUS8436</name>
</gene>
<name>A0A9P0C800_9NEOP</name>
<dbReference type="InterPro" id="IPR009003">
    <property type="entry name" value="Peptidase_S1_PA"/>
</dbReference>
<dbReference type="Gene3D" id="2.40.10.10">
    <property type="entry name" value="Trypsin-like serine proteases"/>
    <property type="match status" value="1"/>
</dbReference>
<evidence type="ECO:0000313" key="3">
    <source>
        <dbReference type="EMBL" id="CAH0757935.1"/>
    </source>
</evidence>